<feature type="compositionally biased region" description="Polar residues" evidence="1">
    <location>
        <begin position="388"/>
        <end position="397"/>
    </location>
</feature>
<dbReference type="SMART" id="SM01265">
    <property type="entry name" value="Mab-21"/>
    <property type="match status" value="1"/>
</dbReference>
<protein>
    <recommendedName>
        <fullName evidence="2">Mab-21-like HhH/H2TH-like domain-containing protein</fullName>
    </recommendedName>
</protein>
<evidence type="ECO:0000259" key="2">
    <source>
        <dbReference type="Pfam" id="PF20266"/>
    </source>
</evidence>
<comment type="caution">
    <text evidence="3">The sequence shown here is derived from an EMBL/GenBank/DDBJ whole genome shotgun (WGS) entry which is preliminary data.</text>
</comment>
<evidence type="ECO:0000256" key="1">
    <source>
        <dbReference type="SAM" id="MobiDB-lite"/>
    </source>
</evidence>
<reference evidence="3 4" key="1">
    <citation type="submission" date="2020-04" db="EMBL/GenBank/DDBJ databases">
        <authorList>
            <person name="Wallbank WR R."/>
            <person name="Pardo Diaz C."/>
            <person name="Kozak K."/>
            <person name="Martin S."/>
            <person name="Jiggins C."/>
            <person name="Moest M."/>
            <person name="Warren A I."/>
            <person name="Byers J.R.P. K."/>
            <person name="Montejo-Kovacevich G."/>
            <person name="Yen C E."/>
        </authorList>
    </citation>
    <scope>NUCLEOTIDE SEQUENCE [LARGE SCALE GENOMIC DNA]</scope>
</reference>
<accession>A0A8S0ZPS8</accession>
<dbReference type="Proteomes" id="UP000494106">
    <property type="component" value="Unassembled WGS sequence"/>
</dbReference>
<feature type="region of interest" description="Disordered" evidence="1">
    <location>
        <begin position="800"/>
        <end position="832"/>
    </location>
</feature>
<dbReference type="PANTHER" id="PTHR10656:SF69">
    <property type="entry name" value="MAB-21-LIKE HHH_H2TH-LIKE DOMAIN-CONTAINING PROTEIN"/>
    <property type="match status" value="1"/>
</dbReference>
<sequence length="988" mass="113967">MGNSKSKKIQKEPDKFFERERWKEQKREDKRKKIINQANRRAALKEAPITSNVLAPPPAPSPTPPPPAHVRSYDDEALARMRWQLQNDSDAFLLNNILLSVQFFENYEREAHQIQNNPISERDNSINEAMVRENKHVFFADRLQESVHEHVYYQRSKGQTEPLSAPRLYVIYDNVEASEPGDTSDYSAVLDAPFYKLQIEDGKEPGYVRLKKIEVLESTLLKETETVPPKKDDSDDSLYTDSEKESIDGSDELPYNTSKGRELLQQIKTKLNNLEPDAKRDANINMEINVTSGRRYSGPIKQTNLQETQNNISNISKLKNENIMLLEEDSRIEHNNSAVSINDHYSMAPRKSILKNTRRLSGPVNNKRFSIDLQRASSEANLGDDTETSGYRSNSSSRHTEFSETDSDYGYTTLTASATPKKVELSVNSSVTSGVLPEEIWTPIEVKSLNYWSDEEDEEIDDGASKSSLPRNLFERVFYLNSVRFMNNFVDNFIVNLGSGLGLSHDQIHSASTQGASIYCDTPKSGTKMSYEVFPALVATWPNAANQWIIRERKIIQNPRTNFTYQWPTKYMVNKAVGAGCLLIPIGFRPKRGINPDQTLQWKLMYPAAERYLESCLAHSHIRCYLFTLALYKTFIENETAKIGIDTSHIKNHLFWQCEDNYAKWPEDRLGESLRLFLRSFYVHFAQSRMPNYFMENCNDFKGIPKPILIKAQRRIADILEAPVMHLLGALDKIKYTKRDFYPPFNSQRLYHILTCKNPLRIINPNIPSTVTNYQSSSESDTETKKNLWDKEKAVDKHYQWKKERQRQIQERRKEQMHAKRQKSSNKQEREINRTITLPAKMESVRRRLVLDFFVAHFVAIARTSERFEAIKQAIIYLEQAHRLCLLLLDEPGADIIANEYLDVIRDKLSDCQRKLIQQVGINLPPRRESYLDRAVQKNVRKTRSKPRHNLDVPVGINSTSAFAEVHVENSSDPKRINDVLPGEESKL</sequence>
<gene>
    <name evidence="3" type="ORF">APLA_LOCUS6512</name>
</gene>
<dbReference type="InterPro" id="IPR024810">
    <property type="entry name" value="MAB21L/cGLR"/>
</dbReference>
<organism evidence="3 4">
    <name type="scientific">Arctia plantaginis</name>
    <name type="common">Wood tiger moth</name>
    <name type="synonym">Phalaena plantaginis</name>
    <dbReference type="NCBI Taxonomy" id="874455"/>
    <lineage>
        <taxon>Eukaryota</taxon>
        <taxon>Metazoa</taxon>
        <taxon>Ecdysozoa</taxon>
        <taxon>Arthropoda</taxon>
        <taxon>Hexapoda</taxon>
        <taxon>Insecta</taxon>
        <taxon>Pterygota</taxon>
        <taxon>Neoptera</taxon>
        <taxon>Endopterygota</taxon>
        <taxon>Lepidoptera</taxon>
        <taxon>Glossata</taxon>
        <taxon>Ditrysia</taxon>
        <taxon>Noctuoidea</taxon>
        <taxon>Erebidae</taxon>
        <taxon>Arctiinae</taxon>
        <taxon>Arctia</taxon>
    </lineage>
</organism>
<dbReference type="Pfam" id="PF20266">
    <property type="entry name" value="Mab-21_C"/>
    <property type="match status" value="1"/>
</dbReference>
<dbReference type="PANTHER" id="PTHR10656">
    <property type="entry name" value="CELL FATE DETERMINING PROTEIN MAB21-RELATED"/>
    <property type="match status" value="1"/>
</dbReference>
<feature type="compositionally biased region" description="Basic and acidic residues" evidence="1">
    <location>
        <begin position="800"/>
        <end position="818"/>
    </location>
</feature>
<dbReference type="InterPro" id="IPR046906">
    <property type="entry name" value="Mab-21_HhH/H2TH-like"/>
</dbReference>
<dbReference type="AlphaFoldDB" id="A0A8S0ZPS8"/>
<feature type="region of interest" description="Disordered" evidence="1">
    <location>
        <begin position="1"/>
        <end position="71"/>
    </location>
</feature>
<feature type="compositionally biased region" description="Pro residues" evidence="1">
    <location>
        <begin position="55"/>
        <end position="68"/>
    </location>
</feature>
<keyword evidence="4" id="KW-1185">Reference proteome</keyword>
<dbReference type="OrthoDB" id="6112914at2759"/>
<feature type="region of interest" description="Disordered" evidence="1">
    <location>
        <begin position="224"/>
        <end position="257"/>
    </location>
</feature>
<feature type="compositionally biased region" description="Basic and acidic residues" evidence="1">
    <location>
        <begin position="9"/>
        <end position="28"/>
    </location>
</feature>
<dbReference type="Gene3D" id="1.10.1410.40">
    <property type="match status" value="1"/>
</dbReference>
<feature type="compositionally biased region" description="Basic and acidic residues" evidence="1">
    <location>
        <begin position="224"/>
        <end position="233"/>
    </location>
</feature>
<feature type="region of interest" description="Disordered" evidence="1">
    <location>
        <begin position="364"/>
        <end position="406"/>
    </location>
</feature>
<name>A0A8S0ZPS8_ARCPL</name>
<proteinExistence type="predicted"/>
<dbReference type="EMBL" id="CADEBC010000487">
    <property type="protein sequence ID" value="CAB3236369.1"/>
    <property type="molecule type" value="Genomic_DNA"/>
</dbReference>
<feature type="domain" description="Mab-21-like HhH/H2TH-like" evidence="2">
    <location>
        <begin position="633"/>
        <end position="709"/>
    </location>
</feature>
<evidence type="ECO:0000313" key="4">
    <source>
        <dbReference type="Proteomes" id="UP000494106"/>
    </source>
</evidence>
<feature type="region of interest" description="Disordered" evidence="1">
    <location>
        <begin position="968"/>
        <end position="988"/>
    </location>
</feature>
<evidence type="ECO:0000313" key="3">
    <source>
        <dbReference type="EMBL" id="CAB3236369.1"/>
    </source>
</evidence>